<evidence type="ECO:0000256" key="5">
    <source>
        <dbReference type="ARBA" id="ARBA00022605"/>
    </source>
</evidence>
<dbReference type="InterPro" id="IPR001240">
    <property type="entry name" value="PRAI_dom"/>
</dbReference>
<keyword evidence="7 9" id="KW-0057">Aromatic amino acid biosynthesis</keyword>
<dbReference type="PANTHER" id="PTHR42894">
    <property type="entry name" value="N-(5'-PHOSPHORIBOSYL)ANTHRANILATE ISOMERASE"/>
    <property type="match status" value="1"/>
</dbReference>
<dbReference type="PROSITE" id="PS50943">
    <property type="entry name" value="HTH_CROC1"/>
    <property type="match status" value="1"/>
</dbReference>
<gene>
    <name evidence="9" type="primary">trpF</name>
    <name evidence="11" type="ORF">TSYNT_9212</name>
</gene>
<dbReference type="EMBL" id="DF977003">
    <property type="protein sequence ID" value="GAQ25959.1"/>
    <property type="molecule type" value="Genomic_DNA"/>
</dbReference>
<dbReference type="GO" id="GO:0004640">
    <property type="term" value="F:phosphoribosylanthranilate isomerase activity"/>
    <property type="evidence" value="ECO:0007669"/>
    <property type="project" value="UniProtKB-UniRule"/>
</dbReference>
<dbReference type="HAMAP" id="MF_00135">
    <property type="entry name" value="PRAI"/>
    <property type="match status" value="1"/>
</dbReference>
<dbReference type="Proteomes" id="UP000062160">
    <property type="component" value="Unassembled WGS sequence"/>
</dbReference>
<evidence type="ECO:0000259" key="10">
    <source>
        <dbReference type="PROSITE" id="PS50943"/>
    </source>
</evidence>
<reference evidence="11" key="1">
    <citation type="journal article" date="2016" name="Genome Announc.">
        <title>Draft Genome Sequence of the Syntrophic Lactate-Degrading Bacterium Tepidanaerobacter syntrophicus JLT.</title>
        <authorList>
            <person name="Matsuura N."/>
            <person name="Ohashi A."/>
            <person name="Tourlousse D.M."/>
            <person name="Sekiguchi Y."/>
        </authorList>
    </citation>
    <scope>NUCLEOTIDE SEQUENCE [LARGE SCALE GENOMIC DNA]</scope>
    <source>
        <strain evidence="11">JL</strain>
    </source>
</reference>
<dbReference type="InterPro" id="IPR013785">
    <property type="entry name" value="Aldolase_TIM"/>
</dbReference>
<dbReference type="Gene3D" id="3.20.20.70">
    <property type="entry name" value="Aldolase class I"/>
    <property type="match status" value="1"/>
</dbReference>
<dbReference type="PANTHER" id="PTHR42894:SF1">
    <property type="entry name" value="N-(5'-PHOSPHORIBOSYL)ANTHRANILATE ISOMERASE"/>
    <property type="match status" value="1"/>
</dbReference>
<dbReference type="OrthoDB" id="9786954at2"/>
<dbReference type="UniPathway" id="UPA00035">
    <property type="reaction ID" value="UER00042"/>
</dbReference>
<evidence type="ECO:0000256" key="3">
    <source>
        <dbReference type="ARBA" id="ARBA00012572"/>
    </source>
</evidence>
<evidence type="ECO:0000256" key="9">
    <source>
        <dbReference type="HAMAP-Rule" id="MF_00135"/>
    </source>
</evidence>
<name>A0A0U9HSB4_9FIRM</name>
<keyword evidence="8 9" id="KW-0413">Isomerase</keyword>
<evidence type="ECO:0000313" key="12">
    <source>
        <dbReference type="Proteomes" id="UP000062160"/>
    </source>
</evidence>
<organism evidence="11">
    <name type="scientific">Tepidanaerobacter syntrophicus</name>
    <dbReference type="NCBI Taxonomy" id="224999"/>
    <lineage>
        <taxon>Bacteria</taxon>
        <taxon>Bacillati</taxon>
        <taxon>Bacillota</taxon>
        <taxon>Clostridia</taxon>
        <taxon>Thermosediminibacterales</taxon>
        <taxon>Tepidanaerobacteraceae</taxon>
        <taxon>Tepidanaerobacter</taxon>
    </lineage>
</organism>
<keyword evidence="12" id="KW-1185">Reference proteome</keyword>
<dbReference type="SUPFAM" id="SSF51366">
    <property type="entry name" value="Ribulose-phoshate binding barrel"/>
    <property type="match status" value="1"/>
</dbReference>
<dbReference type="InterPro" id="IPR011060">
    <property type="entry name" value="RibuloseP-bd_barrel"/>
</dbReference>
<dbReference type="EC" id="5.3.1.24" evidence="3 9"/>
<accession>A0A0U9HSB4</accession>
<evidence type="ECO:0000256" key="4">
    <source>
        <dbReference type="ARBA" id="ARBA00022272"/>
    </source>
</evidence>
<keyword evidence="5 9" id="KW-0028">Amino-acid biosynthesis</keyword>
<dbReference type="Pfam" id="PF00697">
    <property type="entry name" value="PRAI"/>
    <property type="match status" value="1"/>
</dbReference>
<evidence type="ECO:0000313" key="11">
    <source>
        <dbReference type="EMBL" id="GAQ25959.1"/>
    </source>
</evidence>
<dbReference type="CDD" id="cd00405">
    <property type="entry name" value="PRAI"/>
    <property type="match status" value="1"/>
</dbReference>
<dbReference type="AlphaFoldDB" id="A0A0U9HSB4"/>
<evidence type="ECO:0000256" key="8">
    <source>
        <dbReference type="ARBA" id="ARBA00023235"/>
    </source>
</evidence>
<protein>
    <recommendedName>
        <fullName evidence="4 9">N-(5'-phosphoribosyl)anthranilate isomerase</fullName>
        <shortName evidence="9">PRAI</shortName>
        <ecNumber evidence="3 9">5.3.1.24</ecNumber>
    </recommendedName>
</protein>
<evidence type="ECO:0000256" key="6">
    <source>
        <dbReference type="ARBA" id="ARBA00022822"/>
    </source>
</evidence>
<evidence type="ECO:0000256" key="2">
    <source>
        <dbReference type="ARBA" id="ARBA00004664"/>
    </source>
</evidence>
<keyword evidence="6 9" id="KW-0822">Tryptophan biosynthesis</keyword>
<sequence length="202" mass="22756">MDRTKIKICGLSRLCDIEYVNLAMPDYAGFVFWEQSRRNVSIKKAEKLSKALDSSIKSVGIFVNAPFEKIINLCDKNIIDIIQLHGSEDNEYIAKLREYIPKKVIWKAYKVCSKEDLKAAESSAADVVLLDNGYGTGKCFDWSLIEEFTRPFILAGGLTQENICDAIRKFQPYAVDISSGVESEGVKDKEKILKVVTTVRNC</sequence>
<comment type="pathway">
    <text evidence="2 9">Amino-acid biosynthesis; L-tryptophan biosynthesis; L-tryptophan from chorismate: step 3/5.</text>
</comment>
<evidence type="ECO:0000256" key="7">
    <source>
        <dbReference type="ARBA" id="ARBA00023141"/>
    </source>
</evidence>
<dbReference type="RefSeq" id="WP_059033633.1">
    <property type="nucleotide sequence ID" value="NZ_DF977003.1"/>
</dbReference>
<dbReference type="GO" id="GO:0000162">
    <property type="term" value="P:L-tryptophan biosynthetic process"/>
    <property type="evidence" value="ECO:0007669"/>
    <property type="project" value="UniProtKB-UniRule"/>
</dbReference>
<proteinExistence type="inferred from homology"/>
<comment type="similarity">
    <text evidence="9">Belongs to the TrpF family.</text>
</comment>
<dbReference type="InterPro" id="IPR001387">
    <property type="entry name" value="Cro/C1-type_HTH"/>
</dbReference>
<evidence type="ECO:0000256" key="1">
    <source>
        <dbReference type="ARBA" id="ARBA00001164"/>
    </source>
</evidence>
<comment type="catalytic activity">
    <reaction evidence="1 9">
        <text>N-(5-phospho-beta-D-ribosyl)anthranilate = 1-(2-carboxyphenylamino)-1-deoxy-D-ribulose 5-phosphate</text>
        <dbReference type="Rhea" id="RHEA:21540"/>
        <dbReference type="ChEBI" id="CHEBI:18277"/>
        <dbReference type="ChEBI" id="CHEBI:58613"/>
        <dbReference type="EC" id="5.3.1.24"/>
    </reaction>
</comment>
<dbReference type="STRING" id="224999.GCA_001485475_01997"/>
<feature type="domain" description="HTH cro/C1-type" evidence="10">
    <location>
        <begin position="33"/>
        <end position="59"/>
    </location>
</feature>
<dbReference type="InterPro" id="IPR044643">
    <property type="entry name" value="TrpF_fam"/>
</dbReference>